<dbReference type="Pfam" id="PF08540">
    <property type="entry name" value="HMG_CoA_synt_C"/>
    <property type="match status" value="1"/>
</dbReference>
<feature type="binding site" evidence="4">
    <location>
        <position position="210"/>
    </location>
    <ligand>
        <name>CoA</name>
        <dbReference type="ChEBI" id="CHEBI:57287"/>
    </ligand>
</feature>
<dbReference type="NCBIfam" id="TIGR01833">
    <property type="entry name" value="HMG-CoA-S_euk"/>
    <property type="match status" value="1"/>
</dbReference>
<comment type="pathway">
    <text evidence="5">Metabolic intermediate biosynthesis; (R)-mevalonate biosynthesis; (R)-mevalonate from acetyl-CoA: step 2/3.</text>
</comment>
<sequence>MTVEKVGVNAISFYYPKNVVDQSELERFDGVGEGKYTKGLGQIGMSFCADNEDVNSLALTATKRLLEDYQIDEKSIGCLVVGTETIIDKSKSVKTILMDLFPNNTDIEGCDVKNACFGGVQALFHAVDWIYANYELEQRNAIVVLTDIAIYEKGPARCTGGAGAIALLITPNAAIHFQRPRAIFAKNNWDFYKPIGHTSTEYPIVDGKISLGCYVEALNACYDTMKEKSKKLYKREIWLDDFSAVMLHCPFTKLVQKSVALLALNDAKQKHTNGDHTDYAGIDFSAKISVHDRETMTSLVKASGEIWKTKTDPFLVFNKNIGNMYTPSLFAQLIAYLGLRDQNNSDREKPEQLLFFAYGSGSISAMFAATLDRKNAALENMIKVSKESLENLTKRQVLTPQQFTDILEMRERFLHADAPKIPESLSKNGIDLAPQRAFYLDRVDAMSRRFYKSLE</sequence>
<feature type="domain" description="Hydroxymethylglutaryl-coenzyme A synthase C-terminal" evidence="7">
    <location>
        <begin position="180"/>
        <end position="452"/>
    </location>
</feature>
<comment type="catalytic activity">
    <reaction evidence="5">
        <text>acetoacetyl-CoA + acetyl-CoA + H2O = (3S)-3-hydroxy-3-methylglutaryl-CoA + CoA + H(+)</text>
        <dbReference type="Rhea" id="RHEA:10188"/>
        <dbReference type="ChEBI" id="CHEBI:15377"/>
        <dbReference type="ChEBI" id="CHEBI:15378"/>
        <dbReference type="ChEBI" id="CHEBI:43074"/>
        <dbReference type="ChEBI" id="CHEBI:57286"/>
        <dbReference type="ChEBI" id="CHEBI:57287"/>
        <dbReference type="ChEBI" id="CHEBI:57288"/>
        <dbReference type="EC" id="2.3.3.10"/>
    </reaction>
</comment>
<evidence type="ECO:0000256" key="1">
    <source>
        <dbReference type="ARBA" id="ARBA00007061"/>
    </source>
</evidence>
<name>A0A2A2J4V1_9BILA</name>
<accession>A0A2A2J4V1</accession>
<dbReference type="EC" id="2.3.3.10" evidence="5"/>
<dbReference type="CDD" id="cd00827">
    <property type="entry name" value="init_cond_enzymes"/>
    <property type="match status" value="1"/>
</dbReference>
<dbReference type="STRING" id="2018661.A0A2A2J4V1"/>
<dbReference type="Gene3D" id="3.40.47.10">
    <property type="match status" value="1"/>
</dbReference>
<dbReference type="AlphaFoldDB" id="A0A2A2J4V1"/>
<keyword evidence="5" id="KW-0753">Steroid metabolism</keyword>
<dbReference type="UniPathway" id="UPA00058">
    <property type="reaction ID" value="UER00102"/>
</dbReference>
<dbReference type="GO" id="GO:0016126">
    <property type="term" value="P:sterol biosynthetic process"/>
    <property type="evidence" value="ECO:0007669"/>
    <property type="project" value="UniProtKB-KW"/>
</dbReference>
<evidence type="ECO:0000259" key="7">
    <source>
        <dbReference type="Pfam" id="PF08540"/>
    </source>
</evidence>
<dbReference type="InterPro" id="IPR013528">
    <property type="entry name" value="HMG_CoA_synth_N"/>
</dbReference>
<evidence type="ECO:0000256" key="3">
    <source>
        <dbReference type="PIRSR" id="PIRSR610122-1"/>
    </source>
</evidence>
<dbReference type="GO" id="GO:0016747">
    <property type="term" value="F:acyltransferase activity, transferring groups other than amino-acyl groups"/>
    <property type="evidence" value="ECO:0007669"/>
    <property type="project" value="InterPro"/>
</dbReference>
<dbReference type="GO" id="GO:0006084">
    <property type="term" value="P:acetyl-CoA metabolic process"/>
    <property type="evidence" value="ECO:0007669"/>
    <property type="project" value="InterPro"/>
</dbReference>
<keyword evidence="5" id="KW-0443">Lipid metabolism</keyword>
<dbReference type="SUPFAM" id="SSF53901">
    <property type="entry name" value="Thiolase-like"/>
    <property type="match status" value="2"/>
</dbReference>
<dbReference type="GO" id="GO:0004421">
    <property type="term" value="F:hydroxymethylglutaryl-CoA synthase activity"/>
    <property type="evidence" value="ECO:0007669"/>
    <property type="project" value="UniProtKB-EC"/>
</dbReference>
<dbReference type="OrthoDB" id="1269963at2759"/>
<gene>
    <name evidence="8" type="ORF">WR25_04150</name>
</gene>
<reference evidence="8 9" key="1">
    <citation type="journal article" date="2017" name="Curr. Biol.">
        <title>Genome architecture and evolution of a unichromosomal asexual nematode.</title>
        <authorList>
            <person name="Fradin H."/>
            <person name="Zegar C."/>
            <person name="Gutwein M."/>
            <person name="Lucas J."/>
            <person name="Kovtun M."/>
            <person name="Corcoran D."/>
            <person name="Baugh L.R."/>
            <person name="Kiontke K."/>
            <person name="Gunsalus K."/>
            <person name="Fitch D.H."/>
            <person name="Piano F."/>
        </authorList>
    </citation>
    <scope>NUCLEOTIDE SEQUENCE [LARGE SCALE GENOMIC DNA]</scope>
    <source>
        <strain evidence="8">PF1309</strain>
    </source>
</reference>
<dbReference type="GO" id="GO:0010142">
    <property type="term" value="P:farnesyl diphosphate biosynthetic process, mevalonate pathway"/>
    <property type="evidence" value="ECO:0007669"/>
    <property type="project" value="InterPro"/>
</dbReference>
<feature type="active site" description="Proton donor/acceptor" evidence="3">
    <location>
        <position position="84"/>
    </location>
</feature>
<feature type="binding site" evidence="4">
    <location>
        <position position="253"/>
    </location>
    <ligand>
        <name>CoA</name>
        <dbReference type="ChEBI" id="CHEBI:57287"/>
    </ligand>
</feature>
<dbReference type="InterPro" id="IPR010122">
    <property type="entry name" value="HMG_CoA_synthase_euk"/>
</dbReference>
<dbReference type="EMBL" id="LIAE01010684">
    <property type="protein sequence ID" value="PAV56603.1"/>
    <property type="molecule type" value="Genomic_DNA"/>
</dbReference>
<dbReference type="PANTHER" id="PTHR43323">
    <property type="entry name" value="3-HYDROXY-3-METHYLGLUTARYL COENZYME A SYNTHASE"/>
    <property type="match status" value="1"/>
</dbReference>
<evidence type="ECO:0000313" key="9">
    <source>
        <dbReference type="Proteomes" id="UP000218231"/>
    </source>
</evidence>
<evidence type="ECO:0000256" key="4">
    <source>
        <dbReference type="PIRSR" id="PIRSR610122-2"/>
    </source>
</evidence>
<protein>
    <recommendedName>
        <fullName evidence="5">Hydroxymethylglutaryl-CoA synthase</fullName>
        <shortName evidence="5">HMG-CoA synthase</shortName>
        <ecNumber evidence="5">2.3.3.10</ecNumber>
    </recommendedName>
    <alternativeName>
        <fullName evidence="5">3-hydroxy-3-methylglutaryl coenzyme A synthase</fullName>
    </alternativeName>
</protein>
<evidence type="ECO:0000256" key="2">
    <source>
        <dbReference type="ARBA" id="ARBA00022679"/>
    </source>
</evidence>
<feature type="active site" description="Proton donor/acceptor" evidence="3">
    <location>
        <position position="248"/>
    </location>
</feature>
<evidence type="ECO:0000256" key="5">
    <source>
        <dbReference type="RuleBase" id="RU364071"/>
    </source>
</evidence>
<dbReference type="InterPro" id="IPR016039">
    <property type="entry name" value="Thiolase-like"/>
</dbReference>
<keyword evidence="5" id="KW-0444">Lipid biosynthesis</keyword>
<proteinExistence type="inferred from homology"/>
<feature type="domain" description="Hydroxymethylglutaryl-coenzyme A synthase N-terminal" evidence="6">
    <location>
        <begin position="4"/>
        <end position="173"/>
    </location>
</feature>
<feature type="active site" description="Acyl-thioester intermediate" evidence="3">
    <location>
        <position position="116"/>
    </location>
</feature>
<keyword evidence="5" id="KW-1207">Sterol metabolism</keyword>
<dbReference type="PANTHER" id="PTHR43323:SF2">
    <property type="entry name" value="HYDROXYMETHYLGLUTARYL-COA SYNTHASE"/>
    <property type="match status" value="1"/>
</dbReference>
<comment type="function">
    <text evidence="5">Catalyzes the condensation of acetyl-CoA with acetoacetyl-CoA to form HMG-CoA.</text>
</comment>
<keyword evidence="5" id="KW-0756">Sterol biosynthesis</keyword>
<keyword evidence="5" id="KW-0752">Steroid biosynthesis</keyword>
<evidence type="ECO:0000313" key="8">
    <source>
        <dbReference type="EMBL" id="PAV56603.1"/>
    </source>
</evidence>
<keyword evidence="9" id="KW-1185">Reference proteome</keyword>
<comment type="caution">
    <text evidence="8">The sequence shown here is derived from an EMBL/GenBank/DDBJ whole genome shotgun (WGS) entry which is preliminary data.</text>
</comment>
<keyword evidence="2 5" id="KW-0808">Transferase</keyword>
<dbReference type="Proteomes" id="UP000218231">
    <property type="component" value="Unassembled WGS sequence"/>
</dbReference>
<dbReference type="InterPro" id="IPR013746">
    <property type="entry name" value="HMG_CoA_synt_C_dom"/>
</dbReference>
<feature type="binding site" evidence="4">
    <location>
        <position position="257"/>
    </location>
    <ligand>
        <name>CoA</name>
        <dbReference type="ChEBI" id="CHEBI:57287"/>
    </ligand>
</feature>
<dbReference type="Pfam" id="PF01154">
    <property type="entry name" value="HMG_CoA_synt_N"/>
    <property type="match status" value="1"/>
</dbReference>
<organism evidence="8 9">
    <name type="scientific">Diploscapter pachys</name>
    <dbReference type="NCBI Taxonomy" id="2018661"/>
    <lineage>
        <taxon>Eukaryota</taxon>
        <taxon>Metazoa</taxon>
        <taxon>Ecdysozoa</taxon>
        <taxon>Nematoda</taxon>
        <taxon>Chromadorea</taxon>
        <taxon>Rhabditida</taxon>
        <taxon>Rhabditina</taxon>
        <taxon>Rhabditomorpha</taxon>
        <taxon>Rhabditoidea</taxon>
        <taxon>Rhabditidae</taxon>
        <taxon>Diploscapter</taxon>
    </lineage>
</organism>
<comment type="similarity">
    <text evidence="1 5">Belongs to the thiolase-like superfamily. HMG-CoA synthase family.</text>
</comment>
<evidence type="ECO:0000259" key="6">
    <source>
        <dbReference type="Pfam" id="PF01154"/>
    </source>
</evidence>